<reference evidence="1 2" key="1">
    <citation type="journal article" date="2011" name="J. Bacteriol.">
        <title>Genome Sequence of an Ammonia-Oxidizing Soil Archaeon, "Candidatus Nitrosoarchaeum koreensis" MY1.</title>
        <authorList>
            <person name="Kim B.K."/>
            <person name="Jung M.Y."/>
            <person name="Yu D.S."/>
            <person name="Park S.J."/>
            <person name="Oh T.K."/>
            <person name="Rhee S.K."/>
            <person name="Kim J.F."/>
        </authorList>
    </citation>
    <scope>NUCLEOTIDE SEQUENCE [LARGE SCALE GENOMIC DNA]</scope>
    <source>
        <strain evidence="1 2">MY1</strain>
    </source>
</reference>
<dbReference type="STRING" id="1001994.MY1_0326"/>
<sequence length="166" mass="18370">MEEKKSKLSEIRATTFDVVEIMRLIGNPGVIESLSKVRDTTFQINEIIQGLQTPQMVKNIENFRIISENFNEVSSKMQSTVNHLKETGIIDKTTYLVDSVKQKIDSFDGINVDIGSVVASTKEMLDSVSGLVIEITQTVSSIKKSQTVANVSDSVTGVKELYHTIS</sequence>
<protein>
    <submittedName>
        <fullName evidence="1">Uncharacterized protein</fullName>
    </submittedName>
</protein>
<comment type="caution">
    <text evidence="1">The sequence shown here is derived from an EMBL/GenBank/DDBJ whole genome shotgun (WGS) entry which is preliminary data.</text>
</comment>
<gene>
    <name evidence="1" type="ORF">MY1_0326</name>
</gene>
<name>F9CUQ1_9ARCH</name>
<evidence type="ECO:0000313" key="2">
    <source>
        <dbReference type="Proteomes" id="UP000004440"/>
    </source>
</evidence>
<dbReference type="OrthoDB" id="381940at2157"/>
<evidence type="ECO:0000313" key="1">
    <source>
        <dbReference type="EMBL" id="EGP93097.1"/>
    </source>
</evidence>
<dbReference type="Proteomes" id="UP000004440">
    <property type="component" value="Unassembled WGS sequence"/>
</dbReference>
<dbReference type="EMBL" id="AFPU01000001">
    <property type="protein sequence ID" value="EGP93097.1"/>
    <property type="molecule type" value="Genomic_DNA"/>
</dbReference>
<dbReference type="AlphaFoldDB" id="F9CUQ1"/>
<organism evidence="1 2">
    <name type="scientific">Nitrosarchaeum koreense MY1</name>
    <dbReference type="NCBI Taxonomy" id="1001994"/>
    <lineage>
        <taxon>Archaea</taxon>
        <taxon>Nitrososphaerota</taxon>
        <taxon>Nitrososphaeria</taxon>
        <taxon>Nitrosopumilales</taxon>
        <taxon>Nitrosopumilaceae</taxon>
        <taxon>Nitrosarchaeum</taxon>
    </lineage>
</organism>
<accession>F9CUQ1</accession>
<dbReference type="RefSeq" id="WP_007549755.1">
    <property type="nucleotide sequence ID" value="NZ_AFPU01000001.1"/>
</dbReference>
<keyword evidence="2" id="KW-1185">Reference proteome</keyword>
<proteinExistence type="predicted"/>